<dbReference type="RefSeq" id="XP_003106645.2">
    <property type="nucleotide sequence ID" value="XM_003106597.2"/>
</dbReference>
<evidence type="ECO:0000313" key="2">
    <source>
        <dbReference type="Proteomes" id="UP000483820"/>
    </source>
</evidence>
<dbReference type="Proteomes" id="UP000483820">
    <property type="component" value="Chromosome X"/>
</dbReference>
<name>A0A6A5FWE9_CAERE</name>
<accession>A0A6A5FWE9</accession>
<organism evidence="1 2">
    <name type="scientific">Caenorhabditis remanei</name>
    <name type="common">Caenorhabditis vulgaris</name>
    <dbReference type="NCBI Taxonomy" id="31234"/>
    <lineage>
        <taxon>Eukaryota</taxon>
        <taxon>Metazoa</taxon>
        <taxon>Ecdysozoa</taxon>
        <taxon>Nematoda</taxon>
        <taxon>Chromadorea</taxon>
        <taxon>Rhabditida</taxon>
        <taxon>Rhabditina</taxon>
        <taxon>Rhabditomorpha</taxon>
        <taxon>Rhabditoidea</taxon>
        <taxon>Rhabditidae</taxon>
        <taxon>Peloderinae</taxon>
        <taxon>Caenorhabditis</taxon>
    </lineage>
</organism>
<sequence>MELTFEKYLELVAEVKHDTEKLVKLINDTMELTGSVLADSRNWSLEMELKYPDHGKNTLSINNHIVSNERKRNSAITHDAVVSIIPAKKSS</sequence>
<dbReference type="CTD" id="9809474"/>
<comment type="caution">
    <text evidence="1">The sequence shown here is derived from an EMBL/GenBank/DDBJ whole genome shotgun (WGS) entry which is preliminary data.</text>
</comment>
<dbReference type="EMBL" id="WUAV01000006">
    <property type="protein sequence ID" value="KAF1746926.1"/>
    <property type="molecule type" value="Genomic_DNA"/>
</dbReference>
<reference evidence="1 2" key="1">
    <citation type="submission" date="2019-12" db="EMBL/GenBank/DDBJ databases">
        <title>Chromosome-level assembly of the Caenorhabditis remanei genome.</title>
        <authorList>
            <person name="Teterina A.A."/>
            <person name="Willis J.H."/>
            <person name="Phillips P.C."/>
        </authorList>
    </citation>
    <scope>NUCLEOTIDE SEQUENCE [LARGE SCALE GENOMIC DNA]</scope>
    <source>
        <strain evidence="1 2">PX506</strain>
        <tissue evidence="1">Whole organism</tissue>
    </source>
</reference>
<dbReference type="AlphaFoldDB" id="A0A6A5FWE9"/>
<protein>
    <submittedName>
        <fullName evidence="1">Uncharacterized protein</fullName>
    </submittedName>
</protein>
<dbReference type="KEGG" id="crq:GCK72_023384"/>
<proteinExistence type="predicted"/>
<evidence type="ECO:0000313" key="1">
    <source>
        <dbReference type="EMBL" id="KAF1746926.1"/>
    </source>
</evidence>
<dbReference type="GeneID" id="9809474"/>
<gene>
    <name evidence="1" type="ORF">GCK72_023384</name>
</gene>